<dbReference type="EMBL" id="SJPK01000011">
    <property type="protein sequence ID" value="TWT59277.1"/>
    <property type="molecule type" value="Genomic_DNA"/>
</dbReference>
<name>A0A5C5X811_9BACT</name>
<accession>A0A5C5X811</accession>
<reference evidence="2 3" key="1">
    <citation type="submission" date="2019-02" db="EMBL/GenBank/DDBJ databases">
        <title>Deep-cultivation of Planctomycetes and their phenomic and genomic characterization uncovers novel biology.</title>
        <authorList>
            <person name="Wiegand S."/>
            <person name="Jogler M."/>
            <person name="Boedeker C."/>
            <person name="Pinto D."/>
            <person name="Vollmers J."/>
            <person name="Rivas-Marin E."/>
            <person name="Kohn T."/>
            <person name="Peeters S.H."/>
            <person name="Heuer A."/>
            <person name="Rast P."/>
            <person name="Oberbeckmann S."/>
            <person name="Bunk B."/>
            <person name="Jeske O."/>
            <person name="Meyerdierks A."/>
            <person name="Storesund J.E."/>
            <person name="Kallscheuer N."/>
            <person name="Luecker S."/>
            <person name="Lage O.M."/>
            <person name="Pohl T."/>
            <person name="Merkel B.J."/>
            <person name="Hornburger P."/>
            <person name="Mueller R.-W."/>
            <person name="Bruemmer F."/>
            <person name="Labrenz M."/>
            <person name="Spormann A.M."/>
            <person name="Op Den Camp H."/>
            <person name="Overmann J."/>
            <person name="Amann R."/>
            <person name="Jetten M.S.M."/>
            <person name="Mascher T."/>
            <person name="Medema M.H."/>
            <person name="Devos D.P."/>
            <person name="Kaster A.-K."/>
            <person name="Ovreas L."/>
            <person name="Rohde M."/>
            <person name="Galperin M.Y."/>
            <person name="Jogler C."/>
        </authorList>
    </citation>
    <scope>NUCLEOTIDE SEQUENCE [LARGE SCALE GENOMIC DNA]</scope>
    <source>
        <strain evidence="2 3">CA85</strain>
    </source>
</reference>
<dbReference type="AlphaFoldDB" id="A0A5C5X811"/>
<sequence precursor="true">MADGRSRRTALALLYAVVAAMSTPSMAAESSVASEETTARGEKDLPVLLSDHAPLADPPQEPPPIAPLVFPGDAPSMAAATEEFDSTQFGTETLGVDAAYPPGEITGSETTVFVPAQFASSAAGGEEYEWIVLPQGLLWHSYLAGPQEPRISAILFGDDDGGFFWDATLGGRVGLLRYGTPGAADPHGWQWDLEGAAITRLDMWESQDVESVDYRFGTELTWAEGPWAMKAGYFHISSHVGDEYLIRNPTFERINYVTESLIWGVSYKPTQPVRLYGEAAYAVHCAGGAQPWQFQTGAEWTPAPSPSRWIAPFAAANLGFFEATEYHMQTTLQAGWALQGSRSAQRLRFGFQYGQGPTNQFSFFQRSDEYLGWGIWFDY</sequence>
<protein>
    <recommendedName>
        <fullName evidence="4">DUF1207 domain-containing protein</fullName>
    </recommendedName>
</protein>
<feature type="signal peptide" evidence="1">
    <location>
        <begin position="1"/>
        <end position="27"/>
    </location>
</feature>
<dbReference type="PROSITE" id="PS51318">
    <property type="entry name" value="TAT"/>
    <property type="match status" value="1"/>
</dbReference>
<comment type="caution">
    <text evidence="2">The sequence shown here is derived from an EMBL/GenBank/DDBJ whole genome shotgun (WGS) entry which is preliminary data.</text>
</comment>
<keyword evidence="1" id="KW-0732">Signal</keyword>
<dbReference type="Proteomes" id="UP000318053">
    <property type="component" value="Unassembled WGS sequence"/>
</dbReference>
<gene>
    <name evidence="2" type="ORF">CA85_39730</name>
</gene>
<keyword evidence="3" id="KW-1185">Reference proteome</keyword>
<dbReference type="InterPro" id="IPR009599">
    <property type="entry name" value="DUF1207"/>
</dbReference>
<evidence type="ECO:0000313" key="3">
    <source>
        <dbReference type="Proteomes" id="UP000318053"/>
    </source>
</evidence>
<organism evidence="2 3">
    <name type="scientific">Allorhodopirellula solitaria</name>
    <dbReference type="NCBI Taxonomy" id="2527987"/>
    <lineage>
        <taxon>Bacteria</taxon>
        <taxon>Pseudomonadati</taxon>
        <taxon>Planctomycetota</taxon>
        <taxon>Planctomycetia</taxon>
        <taxon>Pirellulales</taxon>
        <taxon>Pirellulaceae</taxon>
        <taxon>Allorhodopirellula</taxon>
    </lineage>
</organism>
<proteinExistence type="predicted"/>
<feature type="chain" id="PRO_5022979628" description="DUF1207 domain-containing protein" evidence="1">
    <location>
        <begin position="28"/>
        <end position="379"/>
    </location>
</feature>
<evidence type="ECO:0000313" key="2">
    <source>
        <dbReference type="EMBL" id="TWT59277.1"/>
    </source>
</evidence>
<dbReference type="InterPro" id="IPR006311">
    <property type="entry name" value="TAT_signal"/>
</dbReference>
<dbReference type="Pfam" id="PF06727">
    <property type="entry name" value="DUF1207"/>
    <property type="match status" value="1"/>
</dbReference>
<evidence type="ECO:0008006" key="4">
    <source>
        <dbReference type="Google" id="ProtNLM"/>
    </source>
</evidence>
<evidence type="ECO:0000256" key="1">
    <source>
        <dbReference type="SAM" id="SignalP"/>
    </source>
</evidence>